<dbReference type="SUPFAM" id="SSF47802">
    <property type="entry name" value="DNA polymerase beta, N-terminal domain-like"/>
    <property type="match status" value="1"/>
</dbReference>
<comment type="caution">
    <text evidence="19">The sequence shown here is derived from an EMBL/GenBank/DDBJ whole genome shotgun (WGS) entry which is preliminary data.</text>
</comment>
<dbReference type="GO" id="GO:0006303">
    <property type="term" value="P:double-strand break repair via nonhomologous end joining"/>
    <property type="evidence" value="ECO:0007669"/>
    <property type="project" value="TreeGrafter"/>
</dbReference>
<comment type="catalytic activity">
    <reaction evidence="14 16">
        <text>DNA(n) + a 2'-deoxyribonucleoside 5'-triphosphate = DNA(n+1) + diphosphate</text>
        <dbReference type="Rhea" id="RHEA:22508"/>
        <dbReference type="Rhea" id="RHEA-COMP:17339"/>
        <dbReference type="Rhea" id="RHEA-COMP:17340"/>
        <dbReference type="ChEBI" id="CHEBI:33019"/>
        <dbReference type="ChEBI" id="CHEBI:61560"/>
        <dbReference type="ChEBI" id="CHEBI:173112"/>
        <dbReference type="EC" id="2.7.7.7"/>
    </reaction>
</comment>
<dbReference type="SUPFAM" id="SSF81301">
    <property type="entry name" value="Nucleotidyltransferase"/>
    <property type="match status" value="1"/>
</dbReference>
<dbReference type="PRINTS" id="PR00869">
    <property type="entry name" value="DNAPOLX"/>
</dbReference>
<dbReference type="AlphaFoldDB" id="A0A152A8J8"/>
<evidence type="ECO:0000256" key="4">
    <source>
        <dbReference type="ARBA" id="ARBA00022490"/>
    </source>
</evidence>
<evidence type="ECO:0000256" key="7">
    <source>
        <dbReference type="ARBA" id="ARBA00022723"/>
    </source>
</evidence>
<feature type="compositionally biased region" description="Basic residues" evidence="17">
    <location>
        <begin position="41"/>
        <end position="61"/>
    </location>
</feature>
<gene>
    <name evidence="19" type="ORF">DLAC_01255</name>
</gene>
<feature type="compositionally biased region" description="Acidic residues" evidence="17">
    <location>
        <begin position="12"/>
        <end position="21"/>
    </location>
</feature>
<comment type="similarity">
    <text evidence="3 16">Belongs to the DNA polymerase type-X family.</text>
</comment>
<dbReference type="Gene3D" id="3.30.210.10">
    <property type="entry name" value="DNA polymerase, thumb domain"/>
    <property type="match status" value="1"/>
</dbReference>
<dbReference type="FunFam" id="3.30.210.10:FF:000002">
    <property type="entry name" value="DNA polymerase"/>
    <property type="match status" value="1"/>
</dbReference>
<keyword evidence="13 16" id="KW-0539">Nucleus</keyword>
<dbReference type="InterPro" id="IPR018944">
    <property type="entry name" value="DNA_pol_lambd_fingers_domain"/>
</dbReference>
<name>A0A152A8J8_TIELA</name>
<dbReference type="SUPFAM" id="SSF81585">
    <property type="entry name" value="PsbU/PolX domain-like"/>
    <property type="match status" value="1"/>
</dbReference>
<dbReference type="InterPro" id="IPR010996">
    <property type="entry name" value="HHH_MUS81"/>
</dbReference>
<dbReference type="GO" id="GO:0003677">
    <property type="term" value="F:DNA binding"/>
    <property type="evidence" value="ECO:0007669"/>
    <property type="project" value="UniProtKB-UniRule"/>
</dbReference>
<dbReference type="Pfam" id="PF14716">
    <property type="entry name" value="HHH_8"/>
    <property type="match status" value="1"/>
</dbReference>
<dbReference type="InterPro" id="IPR043519">
    <property type="entry name" value="NT_sf"/>
</dbReference>
<feature type="compositionally biased region" description="Basic and acidic residues" evidence="17">
    <location>
        <begin position="84"/>
        <end position="97"/>
    </location>
</feature>
<dbReference type="SMART" id="SM00483">
    <property type="entry name" value="POLXc"/>
    <property type="match status" value="1"/>
</dbReference>
<accession>A0A152A8J8</accession>
<keyword evidence="7" id="KW-0479">Metal-binding</keyword>
<reference evidence="19 20" key="1">
    <citation type="submission" date="2015-12" db="EMBL/GenBank/DDBJ databases">
        <title>Dictyostelia acquired genes for synthesis and detection of signals that induce cell-type specialization by lateral gene transfer from prokaryotes.</title>
        <authorList>
            <person name="Gloeckner G."/>
            <person name="Schaap P."/>
        </authorList>
    </citation>
    <scope>NUCLEOTIDE SEQUENCE [LARGE SCALE GENOMIC DNA]</scope>
    <source>
        <strain evidence="19 20">TK</strain>
    </source>
</reference>
<evidence type="ECO:0000313" key="19">
    <source>
        <dbReference type="EMBL" id="KYR02415.1"/>
    </source>
</evidence>
<feature type="domain" description="DNA-directed DNA polymerase X" evidence="18">
    <location>
        <begin position="187"/>
        <end position="545"/>
    </location>
</feature>
<dbReference type="GO" id="GO:0006284">
    <property type="term" value="P:base-excision repair"/>
    <property type="evidence" value="ECO:0007669"/>
    <property type="project" value="TreeGrafter"/>
</dbReference>
<keyword evidence="20" id="KW-1185">Reference proteome</keyword>
<evidence type="ECO:0000256" key="8">
    <source>
        <dbReference type="ARBA" id="ARBA00022763"/>
    </source>
</evidence>
<dbReference type="InterPro" id="IPR027421">
    <property type="entry name" value="DNA_pol_lamdba_lyase_dom_sf"/>
</dbReference>
<keyword evidence="9" id="KW-0460">Magnesium</keyword>
<evidence type="ECO:0000256" key="1">
    <source>
        <dbReference type="ARBA" id="ARBA00001946"/>
    </source>
</evidence>
<comment type="function">
    <text evidence="16">DNA polymerase that functions in several pathways of DNA repair. Involved in base excision repair (BER) responsible for repair of lesions that give rise to abasic (AP) sites in DNA. Also contributes to DNA double-strand break repair by non-homologous end joining and homologous recombination. Has both template-dependent and template-independent (terminal transferase) DNA polymerase activities. Has also a 5'-deoxyribose-5-phosphate lyase (dRP lyase) activity.</text>
</comment>
<dbReference type="Pfam" id="PF14792">
    <property type="entry name" value="DNA_pol_B_palm"/>
    <property type="match status" value="1"/>
</dbReference>
<evidence type="ECO:0000256" key="16">
    <source>
        <dbReference type="RuleBase" id="RU366014"/>
    </source>
</evidence>
<dbReference type="PRINTS" id="PR00870">
    <property type="entry name" value="DNAPOLXBETA"/>
</dbReference>
<feature type="active site" description="Nucleophile; Schiff-base intermediate with DNA; for 5'-dRP lyase activity" evidence="15">
    <location>
        <position position="248"/>
    </location>
</feature>
<keyword evidence="4" id="KW-0963">Cytoplasm</keyword>
<proteinExistence type="inferred from homology"/>
<evidence type="ECO:0000256" key="6">
    <source>
        <dbReference type="ARBA" id="ARBA00022695"/>
    </source>
</evidence>
<keyword evidence="5 16" id="KW-0808">Transferase</keyword>
<evidence type="ECO:0000256" key="9">
    <source>
        <dbReference type="ARBA" id="ARBA00022842"/>
    </source>
</evidence>
<evidence type="ECO:0000256" key="17">
    <source>
        <dbReference type="SAM" id="MobiDB-lite"/>
    </source>
</evidence>
<protein>
    <recommendedName>
        <fullName evidence="16">DNA polymerase</fullName>
        <ecNumber evidence="16">2.7.7.7</ecNumber>
    </recommendedName>
</protein>
<dbReference type="InterPro" id="IPR037160">
    <property type="entry name" value="DNA_Pol_thumb_sf"/>
</dbReference>
<dbReference type="EC" id="2.7.7.7" evidence="16"/>
<dbReference type="InterPro" id="IPR002054">
    <property type="entry name" value="DNA-dir_DNA_pol_X"/>
</dbReference>
<keyword evidence="11" id="KW-0238">DNA-binding</keyword>
<dbReference type="InterPro" id="IPR022312">
    <property type="entry name" value="DNA_pol_X"/>
</dbReference>
<evidence type="ECO:0000256" key="10">
    <source>
        <dbReference type="ARBA" id="ARBA00022932"/>
    </source>
</evidence>
<evidence type="ECO:0000256" key="3">
    <source>
        <dbReference type="ARBA" id="ARBA00008323"/>
    </source>
</evidence>
<keyword evidence="6 16" id="KW-0548">Nucleotidyltransferase</keyword>
<comment type="cofactor">
    <cofactor evidence="1">
        <name>Mg(2+)</name>
        <dbReference type="ChEBI" id="CHEBI:18420"/>
    </cofactor>
</comment>
<dbReference type="GO" id="GO:0046872">
    <property type="term" value="F:metal ion binding"/>
    <property type="evidence" value="ECO:0007669"/>
    <property type="project" value="UniProtKB-UniRule"/>
</dbReference>
<evidence type="ECO:0000256" key="11">
    <source>
        <dbReference type="ARBA" id="ARBA00023125"/>
    </source>
</evidence>
<dbReference type="InterPro" id="IPR028207">
    <property type="entry name" value="DNA_pol_B_palm_palm"/>
</dbReference>
<evidence type="ECO:0000256" key="14">
    <source>
        <dbReference type="ARBA" id="ARBA00049244"/>
    </source>
</evidence>
<dbReference type="FunCoup" id="A0A152A8J8">
    <property type="interactions" value="26"/>
</dbReference>
<organism evidence="19 20">
    <name type="scientific">Tieghemostelium lacteum</name>
    <name type="common">Slime mold</name>
    <name type="synonym">Dictyostelium lacteum</name>
    <dbReference type="NCBI Taxonomy" id="361077"/>
    <lineage>
        <taxon>Eukaryota</taxon>
        <taxon>Amoebozoa</taxon>
        <taxon>Evosea</taxon>
        <taxon>Eumycetozoa</taxon>
        <taxon>Dictyostelia</taxon>
        <taxon>Dictyosteliales</taxon>
        <taxon>Raperosteliaceae</taxon>
        <taxon>Tieghemostelium</taxon>
    </lineage>
</organism>
<feature type="compositionally biased region" description="Low complexity" evidence="17">
    <location>
        <begin position="132"/>
        <end position="150"/>
    </location>
</feature>
<dbReference type="Gene3D" id="1.10.150.110">
    <property type="entry name" value="DNA polymerase beta, N-terminal domain-like"/>
    <property type="match status" value="1"/>
</dbReference>
<evidence type="ECO:0000313" key="20">
    <source>
        <dbReference type="Proteomes" id="UP000076078"/>
    </source>
</evidence>
<dbReference type="STRING" id="361077.A0A152A8J8"/>
<dbReference type="Gene3D" id="3.30.460.10">
    <property type="entry name" value="Beta Polymerase, domain 2"/>
    <property type="match status" value="1"/>
</dbReference>
<dbReference type="Pfam" id="PF14791">
    <property type="entry name" value="DNA_pol_B_thumb"/>
    <property type="match status" value="1"/>
</dbReference>
<dbReference type="Gene3D" id="1.10.150.20">
    <property type="entry name" value="5' to 3' exonuclease, C-terminal subdomain"/>
    <property type="match status" value="1"/>
</dbReference>
<keyword evidence="12 16" id="KW-0234">DNA repair</keyword>
<evidence type="ECO:0000256" key="5">
    <source>
        <dbReference type="ARBA" id="ARBA00022679"/>
    </source>
</evidence>
<dbReference type="FunFam" id="1.10.150.110:FF:000005">
    <property type="entry name" value="DNA polymerase POL4"/>
    <property type="match status" value="1"/>
</dbReference>
<keyword evidence="10 16" id="KW-0239">DNA-directed DNA polymerase</keyword>
<dbReference type="PANTHER" id="PTHR11276:SF42">
    <property type="entry name" value="DNA POLYMERASE BETA"/>
    <property type="match status" value="1"/>
</dbReference>
<sequence length="546" mass="61951">MSNKKRLLTYSSDDESTDEDLNNVTSYKSIKKVKVLEKPTQKPKRVKHSNVTKPANSKKTKRSSDSEDEPPVEKKIVKKAPPKKKIESSESEEDRRQKQIPKVLPPSKPYNPNSDSSDSDTEPPPKNHKNKQTTTTTTTTSTTKPTLAKSTKPKQQDSDISDTNDDDDNSSSSSKHLTKLSIPNSNNVNKKLTDILTDLSIYEKNKGLIHKFTAYKKAVGSIKAYPHVIKSGAEAKKLEGVGAKIAKKIQEILDTGKLKKLQTQKEDKYLTSLNDLTRVHGIGPQLAKKFITEDDVHSVKDLQKVKDKLNHSQLVGLKYLDDFEKRVPRDEIEEIEVVVAKILQSIDRNIISQVCGSYRRGLPSSGDIDILISHPNYTLEMKDKKETFKIIEKLVERLRKDQVIVEDLSLGPFKYMGCCIVPSKVKEYKKFKEEQEDGDTDEEDGKNVKSKKSTKAAIEKPIIRRIDFKLVPYESYYFGLLHATGSDEFNRQMRVVALKKGYTLSEYSINKVIHGKKSDDDILVDSEKEIFDIIGMEFYKPDQRCL</sequence>
<dbReference type="Pfam" id="PF10391">
    <property type="entry name" value="DNA_pol_lambd_f"/>
    <property type="match status" value="1"/>
</dbReference>
<dbReference type="OrthoDB" id="205514at2759"/>
<dbReference type="InterPro" id="IPR029398">
    <property type="entry name" value="PolB_thumb"/>
</dbReference>
<dbReference type="Proteomes" id="UP000076078">
    <property type="component" value="Unassembled WGS sequence"/>
</dbReference>
<dbReference type="InterPro" id="IPR002008">
    <property type="entry name" value="DNA_pol_X_beta-like"/>
</dbReference>
<dbReference type="InParanoid" id="A0A152A8J8"/>
<dbReference type="EMBL" id="LODT01000004">
    <property type="protein sequence ID" value="KYR02415.1"/>
    <property type="molecule type" value="Genomic_DNA"/>
</dbReference>
<dbReference type="OMA" id="KWELITQ"/>
<dbReference type="GO" id="GO:0005634">
    <property type="term" value="C:nucleus"/>
    <property type="evidence" value="ECO:0007669"/>
    <property type="project" value="UniProtKB-SubCell"/>
</dbReference>
<comment type="subcellular location">
    <subcellularLocation>
        <location evidence="2 16">Nucleus</location>
    </subcellularLocation>
</comment>
<dbReference type="CDD" id="cd00141">
    <property type="entry name" value="NT_POLXc"/>
    <property type="match status" value="1"/>
</dbReference>
<evidence type="ECO:0000259" key="18">
    <source>
        <dbReference type="SMART" id="SM00483"/>
    </source>
</evidence>
<evidence type="ECO:0000256" key="12">
    <source>
        <dbReference type="ARBA" id="ARBA00023204"/>
    </source>
</evidence>
<dbReference type="PROSITE" id="PS00522">
    <property type="entry name" value="DNA_POLYMERASE_X"/>
    <property type="match status" value="1"/>
</dbReference>
<evidence type="ECO:0000256" key="15">
    <source>
        <dbReference type="PIRSR" id="PIRSR622312-50"/>
    </source>
</evidence>
<dbReference type="GO" id="GO:0003887">
    <property type="term" value="F:DNA-directed DNA polymerase activity"/>
    <property type="evidence" value="ECO:0007669"/>
    <property type="project" value="UniProtKB-UniRule"/>
</dbReference>
<evidence type="ECO:0000256" key="13">
    <source>
        <dbReference type="ARBA" id="ARBA00023242"/>
    </source>
</evidence>
<evidence type="ECO:0000256" key="2">
    <source>
        <dbReference type="ARBA" id="ARBA00004123"/>
    </source>
</evidence>
<keyword evidence="8 16" id="KW-0227">DNA damage</keyword>
<feature type="compositionally biased region" description="Acidic residues" evidence="17">
    <location>
        <begin position="159"/>
        <end position="169"/>
    </location>
</feature>
<dbReference type="InterPro" id="IPR019843">
    <property type="entry name" value="DNA_pol-X_BS"/>
</dbReference>
<feature type="region of interest" description="Disordered" evidence="17">
    <location>
        <begin position="1"/>
        <end position="187"/>
    </location>
</feature>
<dbReference type="PANTHER" id="PTHR11276">
    <property type="entry name" value="DNA POLYMERASE TYPE-X FAMILY MEMBER"/>
    <property type="match status" value="1"/>
</dbReference>